<keyword evidence="2" id="KW-1185">Reference proteome</keyword>
<gene>
    <name evidence="1" type="ORF">LWI28_004310</name>
</gene>
<evidence type="ECO:0000313" key="2">
    <source>
        <dbReference type="Proteomes" id="UP001064489"/>
    </source>
</evidence>
<dbReference type="EMBL" id="JAJSOW010000103">
    <property type="protein sequence ID" value="KAI9173645.1"/>
    <property type="molecule type" value="Genomic_DNA"/>
</dbReference>
<accession>A0AAD5NPM2</accession>
<protein>
    <submittedName>
        <fullName evidence="1">Uncharacterized protein</fullName>
    </submittedName>
</protein>
<comment type="caution">
    <text evidence="1">The sequence shown here is derived from an EMBL/GenBank/DDBJ whole genome shotgun (WGS) entry which is preliminary data.</text>
</comment>
<dbReference type="Proteomes" id="UP001064489">
    <property type="component" value="Chromosome 8"/>
</dbReference>
<dbReference type="AlphaFoldDB" id="A0AAD5NPM2"/>
<organism evidence="1 2">
    <name type="scientific">Acer negundo</name>
    <name type="common">Box elder</name>
    <dbReference type="NCBI Taxonomy" id="4023"/>
    <lineage>
        <taxon>Eukaryota</taxon>
        <taxon>Viridiplantae</taxon>
        <taxon>Streptophyta</taxon>
        <taxon>Embryophyta</taxon>
        <taxon>Tracheophyta</taxon>
        <taxon>Spermatophyta</taxon>
        <taxon>Magnoliopsida</taxon>
        <taxon>eudicotyledons</taxon>
        <taxon>Gunneridae</taxon>
        <taxon>Pentapetalae</taxon>
        <taxon>rosids</taxon>
        <taxon>malvids</taxon>
        <taxon>Sapindales</taxon>
        <taxon>Sapindaceae</taxon>
        <taxon>Hippocastanoideae</taxon>
        <taxon>Acereae</taxon>
        <taxon>Acer</taxon>
    </lineage>
</organism>
<reference evidence="1" key="1">
    <citation type="journal article" date="2022" name="Plant J.">
        <title>Strategies of tolerance reflected in two North American maple genomes.</title>
        <authorList>
            <person name="McEvoy S.L."/>
            <person name="Sezen U.U."/>
            <person name="Trouern-Trend A."/>
            <person name="McMahon S.M."/>
            <person name="Schaberg P.G."/>
            <person name="Yang J."/>
            <person name="Wegrzyn J.L."/>
            <person name="Swenson N.G."/>
        </authorList>
    </citation>
    <scope>NUCLEOTIDE SEQUENCE</scope>
    <source>
        <strain evidence="1">91603</strain>
    </source>
</reference>
<evidence type="ECO:0000313" key="1">
    <source>
        <dbReference type="EMBL" id="KAI9173645.1"/>
    </source>
</evidence>
<name>A0AAD5NPM2_ACENE</name>
<proteinExistence type="predicted"/>
<reference evidence="1" key="2">
    <citation type="submission" date="2023-02" db="EMBL/GenBank/DDBJ databases">
        <authorList>
            <person name="Swenson N.G."/>
            <person name="Wegrzyn J.L."/>
            <person name="Mcevoy S.L."/>
        </authorList>
    </citation>
    <scope>NUCLEOTIDE SEQUENCE</scope>
    <source>
        <strain evidence="1">91603</strain>
        <tissue evidence="1">Leaf</tissue>
    </source>
</reference>
<sequence>MHAKSQPVPQWTQAVNDEVLNNPKMQDVAQKIHDKEAVGPWRISDGIIFFKEKVYLGDDSELIPIIEQFHGSTHEGIQFQVRLERRSSVNHIVTDHSYFSNLSSFYRPQSLAPCHRSS</sequence>